<feature type="compositionally biased region" description="Polar residues" evidence="1">
    <location>
        <begin position="105"/>
        <end position="121"/>
    </location>
</feature>
<dbReference type="AlphaFoldDB" id="A0A8X6IC07"/>
<dbReference type="Proteomes" id="UP000887116">
    <property type="component" value="Unassembled WGS sequence"/>
</dbReference>
<evidence type="ECO:0000313" key="2">
    <source>
        <dbReference type="EMBL" id="GFR19279.1"/>
    </source>
</evidence>
<feature type="compositionally biased region" description="Polar residues" evidence="1">
    <location>
        <begin position="84"/>
        <end position="94"/>
    </location>
</feature>
<accession>A0A8X6IC07</accession>
<dbReference type="OrthoDB" id="6430958at2759"/>
<reference evidence="2" key="1">
    <citation type="submission" date="2020-07" db="EMBL/GenBank/DDBJ databases">
        <title>Multicomponent nature underlies the extraordinary mechanical properties of spider dragline silk.</title>
        <authorList>
            <person name="Kono N."/>
            <person name="Nakamura H."/>
            <person name="Mori M."/>
            <person name="Yoshida Y."/>
            <person name="Ohtoshi R."/>
            <person name="Malay A.D."/>
            <person name="Moran D.A.P."/>
            <person name="Tomita M."/>
            <person name="Numata K."/>
            <person name="Arakawa K."/>
        </authorList>
    </citation>
    <scope>NUCLEOTIDE SEQUENCE</scope>
</reference>
<dbReference type="EMBL" id="BMAO01037660">
    <property type="protein sequence ID" value="GFR19279.1"/>
    <property type="molecule type" value="Genomic_DNA"/>
</dbReference>
<evidence type="ECO:0000256" key="1">
    <source>
        <dbReference type="SAM" id="MobiDB-lite"/>
    </source>
</evidence>
<evidence type="ECO:0000313" key="3">
    <source>
        <dbReference type="Proteomes" id="UP000887116"/>
    </source>
</evidence>
<sequence>MTIRRPQGEGVRQVISDIGRGIFPVSGKKGNPKTSISYFPSSNGNTFPNRHIYYEPPEEFEFDATSFLLPNTAGEVIVHRLPTSPDTKPNSNTPPLNPLKECSLPSDTPSSELSTNNTSYPKEQASDKEQQRAYTKEEFTCAILARTQNEEHRKSCPALSPSVLDEDQIAELVVLASSMGESGVASMVRDSLTTNGQSLMAGDGRETCDCERRCSNPKHSHECKSGDYGVSPILERRNKGVLGRLRNFAMTEVVLELETDFNPTQLFLHYTLHRCTLRVIAYLKRRLCLSNTSLNDLTEHHNI</sequence>
<keyword evidence="3" id="KW-1185">Reference proteome</keyword>
<protein>
    <submittedName>
        <fullName evidence="2">Uncharacterized protein</fullName>
    </submittedName>
</protein>
<comment type="caution">
    <text evidence="2">The sequence shown here is derived from an EMBL/GenBank/DDBJ whole genome shotgun (WGS) entry which is preliminary data.</text>
</comment>
<proteinExistence type="predicted"/>
<organism evidence="2 3">
    <name type="scientific">Trichonephila clavata</name>
    <name type="common">Joro spider</name>
    <name type="synonym">Nephila clavata</name>
    <dbReference type="NCBI Taxonomy" id="2740835"/>
    <lineage>
        <taxon>Eukaryota</taxon>
        <taxon>Metazoa</taxon>
        <taxon>Ecdysozoa</taxon>
        <taxon>Arthropoda</taxon>
        <taxon>Chelicerata</taxon>
        <taxon>Arachnida</taxon>
        <taxon>Araneae</taxon>
        <taxon>Araneomorphae</taxon>
        <taxon>Entelegynae</taxon>
        <taxon>Araneoidea</taxon>
        <taxon>Nephilidae</taxon>
        <taxon>Trichonephila</taxon>
    </lineage>
</organism>
<name>A0A8X6IC07_TRICU</name>
<feature type="compositionally biased region" description="Basic and acidic residues" evidence="1">
    <location>
        <begin position="124"/>
        <end position="133"/>
    </location>
</feature>
<gene>
    <name evidence="2" type="primary">NCL1_37129</name>
    <name evidence="2" type="ORF">TNCT_98691</name>
</gene>
<feature type="region of interest" description="Disordered" evidence="1">
    <location>
        <begin position="81"/>
        <end position="133"/>
    </location>
</feature>